<keyword evidence="6" id="KW-0653">Protein transport</keyword>
<dbReference type="KEGG" id="spaa:SPAPADRAFT_63210"/>
<dbReference type="Pfam" id="PF16528">
    <property type="entry name" value="Exo84_C"/>
    <property type="match status" value="1"/>
</dbReference>
<evidence type="ECO:0000256" key="1">
    <source>
        <dbReference type="ARBA" id="ARBA00004398"/>
    </source>
</evidence>
<dbReference type="Proteomes" id="UP000000709">
    <property type="component" value="Unassembled WGS sequence"/>
</dbReference>
<dbReference type="InParanoid" id="G3ATY0"/>
<dbReference type="InterPro" id="IPR016159">
    <property type="entry name" value="Cullin_repeat-like_dom_sf"/>
</dbReference>
<dbReference type="Gene3D" id="2.30.29.30">
    <property type="entry name" value="Pleckstrin-homology domain (PH domain)/Phosphotyrosine-binding domain (PTB)"/>
    <property type="match status" value="1"/>
</dbReference>
<dbReference type="OMA" id="TDRYDHF"/>
<dbReference type="GO" id="GO:0030133">
    <property type="term" value="C:transport vesicle"/>
    <property type="evidence" value="ECO:0007669"/>
    <property type="project" value="UniProtKB-SubCell"/>
</dbReference>
<dbReference type="InterPro" id="IPR042560">
    <property type="entry name" value="Exo84_C_2"/>
</dbReference>
<evidence type="ECO:0000256" key="3">
    <source>
        <dbReference type="ARBA" id="ARBA00021269"/>
    </source>
</evidence>
<evidence type="ECO:0000313" key="8">
    <source>
        <dbReference type="EMBL" id="EGW30356.1"/>
    </source>
</evidence>
<protein>
    <recommendedName>
        <fullName evidence="3">Exocyst complex component EXO84</fullName>
    </recommendedName>
</protein>
<keyword evidence="5" id="KW-0268">Exocytosis</keyword>
<dbReference type="HOGENOM" id="CLU_024067_0_0_1"/>
<dbReference type="eggNOG" id="KOG2215">
    <property type="taxonomic scope" value="Eukaryota"/>
</dbReference>
<reference evidence="8 9" key="1">
    <citation type="journal article" date="2011" name="Proc. Natl. Acad. Sci. U.S.A.">
        <title>Comparative genomics of xylose-fermenting fungi for enhanced biofuel production.</title>
        <authorList>
            <person name="Wohlbach D.J."/>
            <person name="Kuo A."/>
            <person name="Sato T.K."/>
            <person name="Potts K.M."/>
            <person name="Salamov A.A."/>
            <person name="LaButti K.M."/>
            <person name="Sun H."/>
            <person name="Clum A."/>
            <person name="Pangilinan J.L."/>
            <person name="Lindquist E.A."/>
            <person name="Lucas S."/>
            <person name="Lapidus A."/>
            <person name="Jin M."/>
            <person name="Gunawan C."/>
            <person name="Balan V."/>
            <person name="Dale B.E."/>
            <person name="Jeffries T.W."/>
            <person name="Zinkel R."/>
            <person name="Barry K.W."/>
            <person name="Grigoriev I.V."/>
            <person name="Gasch A.P."/>
        </authorList>
    </citation>
    <scope>NUCLEOTIDE SEQUENCE [LARGE SCALE GENOMIC DNA]</scope>
    <source>
        <strain evidence="9">NRRL Y-27907 / 11-Y1</strain>
    </source>
</reference>
<gene>
    <name evidence="8" type="ORF">SPAPADRAFT_63210</name>
</gene>
<dbReference type="Pfam" id="PF25345">
    <property type="entry name" value="PH_EXO84"/>
    <property type="match status" value="1"/>
</dbReference>
<dbReference type="STRING" id="619300.G3ATY0"/>
<evidence type="ECO:0000256" key="2">
    <source>
        <dbReference type="ARBA" id="ARBA00007210"/>
    </source>
</evidence>
<dbReference type="InterPro" id="IPR033961">
    <property type="entry name" value="Exo84"/>
</dbReference>
<dbReference type="OrthoDB" id="642193at2759"/>
<sequence>MVLEKMWASELQSLFKHVEGASKFIQPIPGRHVLAESGRWQEVNVGTWKPNNLTHIFVLNDLLLIANKKASNKPSSTPSDIKKSKSGRLQAINCWPLTQVSLSEIKPPANVQTDGSKVYLINAKSKSFSFVYQTDRYDHFLKIVDSFNKGRNEMVQKERLNKTSPAFSPLMTGDTRDEKRQLRESLRSSGNYEGILDEKRMSTPSNRNSRDFVLHDISARVHSRNRSHDFTTVMNDKDGSFFNEIKTLEDRLDDVDVELSHNQYAAAVGLICHIETKLKSIESSLTQQKSTKEVQDEFFLLEISKLKINNRKENVQNSLQFNLTNNISKLTPEEIESILVYYDSFGHLTEGIKTYLDAVSLYLAATASRLIVGLQGSTKIDVVNYLSNLVVINVAIVTRTIKTYNNKIVPILSQHDDVDSSELINWCVEEITKLSKQINKNLYGTLLTSAEVEVETNQTIYKIKDEKLYSEFINLMIPQLNELKKNGINVDYIFDPILSL</sequence>
<dbReference type="EMBL" id="GL996505">
    <property type="protein sequence ID" value="EGW30356.1"/>
    <property type="molecule type" value="Genomic_DNA"/>
</dbReference>
<dbReference type="GeneID" id="18874642"/>
<dbReference type="GO" id="GO:0006887">
    <property type="term" value="P:exocytosis"/>
    <property type="evidence" value="ECO:0007669"/>
    <property type="project" value="UniProtKB-KW"/>
</dbReference>
<evidence type="ECO:0000313" key="9">
    <source>
        <dbReference type="Proteomes" id="UP000000709"/>
    </source>
</evidence>
<evidence type="ECO:0000259" key="7">
    <source>
        <dbReference type="Pfam" id="PF16528"/>
    </source>
</evidence>
<name>G3ATY0_SPAPN</name>
<dbReference type="AlphaFoldDB" id="G3ATY0"/>
<evidence type="ECO:0000256" key="6">
    <source>
        <dbReference type="ARBA" id="ARBA00022927"/>
    </source>
</evidence>
<dbReference type="SUPFAM" id="SSF74788">
    <property type="entry name" value="Cullin repeat-like"/>
    <property type="match status" value="1"/>
</dbReference>
<dbReference type="InterPro" id="IPR042561">
    <property type="entry name" value="Exo84_C_1"/>
</dbReference>
<dbReference type="RefSeq" id="XP_007377327.1">
    <property type="nucleotide sequence ID" value="XM_007377265.1"/>
</dbReference>
<dbReference type="Gene3D" id="1.20.58.1220">
    <property type="entry name" value="Exo84p, C-terminal helical domain"/>
    <property type="match status" value="1"/>
</dbReference>
<dbReference type="GO" id="GO:0006893">
    <property type="term" value="P:Golgi to plasma membrane transport"/>
    <property type="evidence" value="ECO:0007669"/>
    <property type="project" value="TreeGrafter"/>
</dbReference>
<dbReference type="FunCoup" id="G3ATY0">
    <property type="interactions" value="184"/>
</dbReference>
<dbReference type="InterPro" id="IPR011993">
    <property type="entry name" value="PH-like_dom_sf"/>
</dbReference>
<comment type="subcellular location">
    <subcellularLocation>
        <location evidence="1">Cytoplasmic vesicle</location>
        <location evidence="1">Secretory vesicle</location>
    </subcellularLocation>
</comment>
<dbReference type="PANTHER" id="PTHR21426:SF12">
    <property type="entry name" value="EXOCYST COMPLEX COMPONENT 8"/>
    <property type="match status" value="1"/>
</dbReference>
<evidence type="ECO:0000256" key="5">
    <source>
        <dbReference type="ARBA" id="ARBA00022483"/>
    </source>
</evidence>
<comment type="similarity">
    <text evidence="2">Belongs to the EXO84 family.</text>
</comment>
<proteinExistence type="inferred from homology"/>
<dbReference type="InterPro" id="IPR032403">
    <property type="entry name" value="Exo84_C"/>
</dbReference>
<dbReference type="GO" id="GO:0015031">
    <property type="term" value="P:protein transport"/>
    <property type="evidence" value="ECO:0007669"/>
    <property type="project" value="UniProtKB-KW"/>
</dbReference>
<feature type="domain" description="Exocyst component Exo84 C-terminal" evidence="7">
    <location>
        <begin position="247"/>
        <end position="451"/>
    </location>
</feature>
<keyword evidence="4" id="KW-0813">Transport</keyword>
<dbReference type="PANTHER" id="PTHR21426">
    <property type="entry name" value="EXOCYST COMPLEX COMPONENT 8"/>
    <property type="match status" value="1"/>
</dbReference>
<evidence type="ECO:0000256" key="4">
    <source>
        <dbReference type="ARBA" id="ARBA00022448"/>
    </source>
</evidence>
<dbReference type="Gene3D" id="1.20.58.1210">
    <property type="entry name" value="Exo84p, N-terminal helical domain"/>
    <property type="match status" value="1"/>
</dbReference>
<accession>G3ATY0</accession>
<keyword evidence="9" id="KW-1185">Reference proteome</keyword>
<dbReference type="GO" id="GO:0000145">
    <property type="term" value="C:exocyst"/>
    <property type="evidence" value="ECO:0007669"/>
    <property type="project" value="InterPro"/>
</dbReference>
<organism evidence="9">
    <name type="scientific">Spathaspora passalidarum (strain NRRL Y-27907 / 11-Y1)</name>
    <dbReference type="NCBI Taxonomy" id="619300"/>
    <lineage>
        <taxon>Eukaryota</taxon>
        <taxon>Fungi</taxon>
        <taxon>Dikarya</taxon>
        <taxon>Ascomycota</taxon>
        <taxon>Saccharomycotina</taxon>
        <taxon>Pichiomycetes</taxon>
        <taxon>Debaryomycetaceae</taxon>
        <taxon>Spathaspora</taxon>
    </lineage>
</organism>